<sequence length="188" mass="19622">MAETNRLSIVLINGSLRAKSINGAVVATAAALAPPGVNALVYRRLGELPHFNPDDDRDPLPETAAELRALLRGASAVLLSTPEYAGSLPGSFKNLLDWTVGGGSLYRLPVAWINPAARGRARDTYAALRIVLDRAGVDIVESACADIPVSQESVGDDGLIADDGIRSAIAGAMRALADAALRRENAAL</sequence>
<dbReference type="STRING" id="595536.GCA_000178815_01229"/>
<dbReference type="InterPro" id="IPR029039">
    <property type="entry name" value="Flavoprotein-like_sf"/>
</dbReference>
<dbReference type="EMBL" id="CP023737">
    <property type="protein sequence ID" value="ATQ69880.1"/>
    <property type="molecule type" value="Genomic_DNA"/>
</dbReference>
<name>A0A2D2D4E1_METT3</name>
<dbReference type="RefSeq" id="WP_003609560.1">
    <property type="nucleotide sequence ID" value="NZ_ADVE02000001.1"/>
</dbReference>
<dbReference type="Gene3D" id="3.40.50.360">
    <property type="match status" value="1"/>
</dbReference>
<dbReference type="InterPro" id="IPR050712">
    <property type="entry name" value="NAD(P)H-dep_reductase"/>
</dbReference>
<accession>A0A2D2D4E1</accession>
<dbReference type="GO" id="GO:0016491">
    <property type="term" value="F:oxidoreductase activity"/>
    <property type="evidence" value="ECO:0007669"/>
    <property type="project" value="InterPro"/>
</dbReference>
<dbReference type="PANTHER" id="PTHR30543:SF21">
    <property type="entry name" value="NAD(P)H-DEPENDENT FMN REDUCTASE LOT6"/>
    <property type="match status" value="1"/>
</dbReference>
<evidence type="ECO:0000313" key="3">
    <source>
        <dbReference type="Proteomes" id="UP000230709"/>
    </source>
</evidence>
<keyword evidence="3" id="KW-1185">Reference proteome</keyword>
<dbReference type="PANTHER" id="PTHR30543">
    <property type="entry name" value="CHROMATE REDUCTASE"/>
    <property type="match status" value="1"/>
</dbReference>
<organism evidence="2 3">
    <name type="scientific">Methylosinus trichosporium (strain ATCC 35070 / NCIMB 11131 / UNIQEM 75 / OB3b)</name>
    <dbReference type="NCBI Taxonomy" id="595536"/>
    <lineage>
        <taxon>Bacteria</taxon>
        <taxon>Pseudomonadati</taxon>
        <taxon>Pseudomonadota</taxon>
        <taxon>Alphaproteobacteria</taxon>
        <taxon>Hyphomicrobiales</taxon>
        <taxon>Methylocystaceae</taxon>
        <taxon>Methylosinus</taxon>
    </lineage>
</organism>
<proteinExistence type="predicted"/>
<dbReference type="InterPro" id="IPR005025">
    <property type="entry name" value="FMN_Rdtase-like_dom"/>
</dbReference>
<dbReference type="GO" id="GO:0005829">
    <property type="term" value="C:cytosol"/>
    <property type="evidence" value="ECO:0007669"/>
    <property type="project" value="TreeGrafter"/>
</dbReference>
<dbReference type="Pfam" id="PF03358">
    <property type="entry name" value="FMN_red"/>
    <property type="match status" value="1"/>
</dbReference>
<dbReference type="Proteomes" id="UP000230709">
    <property type="component" value="Chromosome"/>
</dbReference>
<dbReference type="SUPFAM" id="SSF52218">
    <property type="entry name" value="Flavoproteins"/>
    <property type="match status" value="1"/>
</dbReference>
<reference evidence="3" key="1">
    <citation type="submission" date="2017-10" db="EMBL/GenBank/DDBJ databases">
        <title>Completed PacBio SMRT sequence of Methylosinus trichosporium OB3b reveals presence of a third large plasmid.</title>
        <authorList>
            <person name="Charles T.C."/>
            <person name="Lynch M.D.J."/>
            <person name="Heil J.R."/>
            <person name="Cheng J."/>
        </authorList>
    </citation>
    <scope>NUCLEOTIDE SEQUENCE [LARGE SCALE GENOMIC DNA]</scope>
    <source>
        <strain evidence="3">OB3b</strain>
    </source>
</reference>
<evidence type="ECO:0000313" key="2">
    <source>
        <dbReference type="EMBL" id="ATQ69880.1"/>
    </source>
</evidence>
<dbReference type="KEGG" id="mtw:CQW49_19820"/>
<dbReference type="SMR" id="A0A2D2D4E1"/>
<gene>
    <name evidence="2" type="ORF">CQW49_19820</name>
</gene>
<dbReference type="GO" id="GO:0010181">
    <property type="term" value="F:FMN binding"/>
    <property type="evidence" value="ECO:0007669"/>
    <property type="project" value="TreeGrafter"/>
</dbReference>
<protein>
    <submittedName>
        <fullName evidence="2">NAD(P)H-dependent oxidoreductase</fullName>
    </submittedName>
</protein>
<feature type="domain" description="NADPH-dependent FMN reductase-like" evidence="1">
    <location>
        <begin position="8"/>
        <end position="128"/>
    </location>
</feature>
<dbReference type="AlphaFoldDB" id="A0A2D2D4E1"/>
<evidence type="ECO:0000259" key="1">
    <source>
        <dbReference type="Pfam" id="PF03358"/>
    </source>
</evidence>